<proteinExistence type="predicted"/>
<keyword evidence="2" id="KW-1185">Reference proteome</keyword>
<evidence type="ECO:0000313" key="1">
    <source>
        <dbReference type="EMBL" id="CAC5358581.1"/>
    </source>
</evidence>
<dbReference type="EMBL" id="CACVKT020000366">
    <property type="protein sequence ID" value="CAC5358581.1"/>
    <property type="molecule type" value="Genomic_DNA"/>
</dbReference>
<protein>
    <submittedName>
        <fullName evidence="1">MSI</fullName>
    </submittedName>
</protein>
<sequence length="150" mass="16976">MYNESCRGPIVALPGIILHYDIFENKEQSTQMDKNSTYIVYTNEMFGERRVTSNKNFDIKPCTPERYQPVTFSSKQGSACLFQKGKCSEEGQVIYGNGTSKVDRTCRCDYSRGFAFLSTDRTDPCWCNAATEDCSCYKKECNDSQVLSPG</sequence>
<evidence type="ECO:0000313" key="2">
    <source>
        <dbReference type="Proteomes" id="UP000507470"/>
    </source>
</evidence>
<organism evidence="1 2">
    <name type="scientific">Mytilus coruscus</name>
    <name type="common">Sea mussel</name>
    <dbReference type="NCBI Taxonomy" id="42192"/>
    <lineage>
        <taxon>Eukaryota</taxon>
        <taxon>Metazoa</taxon>
        <taxon>Spiralia</taxon>
        <taxon>Lophotrochozoa</taxon>
        <taxon>Mollusca</taxon>
        <taxon>Bivalvia</taxon>
        <taxon>Autobranchia</taxon>
        <taxon>Pteriomorphia</taxon>
        <taxon>Mytilida</taxon>
        <taxon>Mytiloidea</taxon>
        <taxon>Mytilidae</taxon>
        <taxon>Mytilinae</taxon>
        <taxon>Mytilus</taxon>
    </lineage>
</organism>
<name>A0A6J8A1G8_MYTCO</name>
<dbReference type="AlphaFoldDB" id="A0A6J8A1G8"/>
<reference evidence="1 2" key="1">
    <citation type="submission" date="2020-06" db="EMBL/GenBank/DDBJ databases">
        <authorList>
            <person name="Li R."/>
            <person name="Bekaert M."/>
        </authorList>
    </citation>
    <scope>NUCLEOTIDE SEQUENCE [LARGE SCALE GENOMIC DNA]</scope>
    <source>
        <strain evidence="2">wild</strain>
    </source>
</reference>
<accession>A0A6J8A1G8</accession>
<dbReference type="Proteomes" id="UP000507470">
    <property type="component" value="Unassembled WGS sequence"/>
</dbReference>
<gene>
    <name evidence="1" type="ORF">MCOR_1779</name>
</gene>